<accession>A0A397PGR5</accession>
<dbReference type="AlphaFoldDB" id="A0A397PGR5"/>
<evidence type="ECO:0000313" key="3">
    <source>
        <dbReference type="Proteomes" id="UP000266568"/>
    </source>
</evidence>
<name>A0A397PGR5_9SPHN</name>
<evidence type="ECO:0000313" key="2">
    <source>
        <dbReference type="EMBL" id="RIA47059.1"/>
    </source>
</evidence>
<comment type="caution">
    <text evidence="2">The sequence shown here is derived from an EMBL/GenBank/DDBJ whole genome shotgun (WGS) entry which is preliminary data.</text>
</comment>
<dbReference type="EMBL" id="QXDC01000002">
    <property type="protein sequence ID" value="RIA47059.1"/>
    <property type="molecule type" value="Genomic_DNA"/>
</dbReference>
<keyword evidence="1" id="KW-0812">Transmembrane</keyword>
<dbReference type="Proteomes" id="UP000266568">
    <property type="component" value="Unassembled WGS sequence"/>
</dbReference>
<keyword evidence="3" id="KW-1185">Reference proteome</keyword>
<gene>
    <name evidence="2" type="ORF">DFR49_1624</name>
</gene>
<proteinExistence type="predicted"/>
<sequence>MGNPARGGAGMSLSLAIAILTVPAFTGMEGALS</sequence>
<protein>
    <submittedName>
        <fullName evidence="2">Uncharacterized protein</fullName>
    </submittedName>
</protein>
<keyword evidence="1" id="KW-1133">Transmembrane helix</keyword>
<organism evidence="2 3">
    <name type="scientific">Hephaestia caeni</name>
    <dbReference type="NCBI Taxonomy" id="645617"/>
    <lineage>
        <taxon>Bacteria</taxon>
        <taxon>Pseudomonadati</taxon>
        <taxon>Pseudomonadota</taxon>
        <taxon>Alphaproteobacteria</taxon>
        <taxon>Sphingomonadales</taxon>
        <taxon>Sphingomonadaceae</taxon>
        <taxon>Hephaestia</taxon>
    </lineage>
</organism>
<evidence type="ECO:0000256" key="1">
    <source>
        <dbReference type="SAM" id="Phobius"/>
    </source>
</evidence>
<keyword evidence="1" id="KW-0472">Membrane</keyword>
<reference evidence="2 3" key="1">
    <citation type="submission" date="2018-08" db="EMBL/GenBank/DDBJ databases">
        <title>Genomic Encyclopedia of Type Strains, Phase IV (KMG-IV): sequencing the most valuable type-strain genomes for metagenomic binning, comparative biology and taxonomic classification.</title>
        <authorList>
            <person name="Goeker M."/>
        </authorList>
    </citation>
    <scope>NUCLEOTIDE SEQUENCE [LARGE SCALE GENOMIC DNA]</scope>
    <source>
        <strain evidence="2 3">DSM 25527</strain>
    </source>
</reference>
<feature type="transmembrane region" description="Helical" evidence="1">
    <location>
        <begin position="12"/>
        <end position="32"/>
    </location>
</feature>